<evidence type="ECO:0000313" key="3">
    <source>
        <dbReference type="Proteomes" id="UP000530424"/>
    </source>
</evidence>
<dbReference type="EMBL" id="JACCFP010000001">
    <property type="protein sequence ID" value="NYJ00569.1"/>
    <property type="molecule type" value="Genomic_DNA"/>
</dbReference>
<dbReference type="AlphaFoldDB" id="A0A853BZI6"/>
<sequence>MPRRTPSLLAGLLVLGLAAGCSDEEPAADPDRIVLTPAAPGEGHTHAPGQEHAAAGPLGDGTTEVAGRYRLDATSIAGPASGTRRLGFRILGPDGPVTDFEEEQTKLLHLYVVRTDLSEFRHLHPELDDDGTWSTRVDLGQPGSYRVIAEFTPTGSPRPVVLGTEVDVPGTPAGTTVPTTDGDDGVVRVTSDGDGEVGPDGRLRLVVSDLDGNPLQLGSYLGAAAHVTGFQVDGDRFVHVHPYGAPEQTDEGTVLTFHTTFEEPGDYRFFVQVRVDGFLHSVPVKVAVRAG</sequence>
<dbReference type="Proteomes" id="UP000530424">
    <property type="component" value="Unassembled WGS sequence"/>
</dbReference>
<evidence type="ECO:0000256" key="1">
    <source>
        <dbReference type="SAM" id="MobiDB-lite"/>
    </source>
</evidence>
<protein>
    <recommendedName>
        <fullName evidence="4">Secreted protein</fullName>
    </recommendedName>
</protein>
<dbReference type="RefSeq" id="WP_179667139.1">
    <property type="nucleotide sequence ID" value="NZ_JACCFP010000001.1"/>
</dbReference>
<keyword evidence="3" id="KW-1185">Reference proteome</keyword>
<evidence type="ECO:0000313" key="2">
    <source>
        <dbReference type="EMBL" id="NYJ00569.1"/>
    </source>
</evidence>
<accession>A0A853BZI6</accession>
<evidence type="ECO:0008006" key="4">
    <source>
        <dbReference type="Google" id="ProtNLM"/>
    </source>
</evidence>
<proteinExistence type="predicted"/>
<dbReference type="PROSITE" id="PS51257">
    <property type="entry name" value="PROKAR_LIPOPROTEIN"/>
    <property type="match status" value="1"/>
</dbReference>
<name>A0A853BZI6_9ACTN</name>
<comment type="caution">
    <text evidence="2">The sequence shown here is derived from an EMBL/GenBank/DDBJ whole genome shotgun (WGS) entry which is preliminary data.</text>
</comment>
<gene>
    <name evidence="2" type="ORF">HNR19_001267</name>
</gene>
<organism evidence="2 3">
    <name type="scientific">Nocardioides thalensis</name>
    <dbReference type="NCBI Taxonomy" id="1914755"/>
    <lineage>
        <taxon>Bacteria</taxon>
        <taxon>Bacillati</taxon>
        <taxon>Actinomycetota</taxon>
        <taxon>Actinomycetes</taxon>
        <taxon>Propionibacteriales</taxon>
        <taxon>Nocardioidaceae</taxon>
        <taxon>Nocardioides</taxon>
    </lineage>
</organism>
<feature type="region of interest" description="Disordered" evidence="1">
    <location>
        <begin position="33"/>
        <end position="58"/>
    </location>
</feature>
<reference evidence="2 3" key="1">
    <citation type="submission" date="2020-07" db="EMBL/GenBank/DDBJ databases">
        <title>Sequencing the genomes of 1000 actinobacteria strains.</title>
        <authorList>
            <person name="Klenk H.-P."/>
        </authorList>
    </citation>
    <scope>NUCLEOTIDE SEQUENCE [LARGE SCALE GENOMIC DNA]</scope>
    <source>
        <strain evidence="2 3">DSM 103833</strain>
    </source>
</reference>